<reference evidence="2" key="1">
    <citation type="submission" date="2021-06" db="EMBL/GenBank/DDBJ databases">
        <title>New haloarchaea isolates fom saline soil.</title>
        <authorList>
            <person name="Duran-Viseras A."/>
            <person name="Sanchez-Porro C.S."/>
            <person name="Ventosa A."/>
        </authorList>
    </citation>
    <scope>NUCLEOTIDE SEQUENCE</scope>
    <source>
        <strain evidence="2">JCM 18369</strain>
    </source>
</reference>
<sequence length="445" mass="48098">MTGSTRRDLLAACGAGLAGLAGCSGLSPFEEREERVDTGRLDGDLATVALPASPYPVSVPASLGQRHRERARELLDGVPDSPSIPNAAVAQKLVEERDRAENSLESDGDGREEWPLNRLDGHRYDRSEAARVRSAYRAAVGEDDGDPLREYRRTVAASRGAFEGDLAYRASDPVTAVLAHEPVEELLAECRETNQPTPPYPDDPRTEPFRAGEAVGTVERGAAALGDARRLRERYLRAASDPTPQWDRLAVAAESLERALRFSQDRVEGYRDPGPDVFERDLDGTAARRLYADAARDLRTRTEETEAAVDDADFATAVLDAGQGLVALEVLTAVVMGIRDGEYQGDPSLSTVRSSAEASAAAVESALGTEPRGLAVRLCEPALFTHRYAVRSVARYEPDAAELLAEFRRAELLASAVPAATAFVVERLRDGETAQWDGDATRRSG</sequence>
<evidence type="ECO:0000256" key="1">
    <source>
        <dbReference type="SAM" id="MobiDB-lite"/>
    </source>
</evidence>
<keyword evidence="3" id="KW-1185">Reference proteome</keyword>
<dbReference type="InterPro" id="IPR006311">
    <property type="entry name" value="TAT_signal"/>
</dbReference>
<evidence type="ECO:0000313" key="3">
    <source>
        <dbReference type="Proteomes" id="UP001166304"/>
    </source>
</evidence>
<dbReference type="PROSITE" id="PS51257">
    <property type="entry name" value="PROKAR_LIPOPROTEIN"/>
    <property type="match status" value="1"/>
</dbReference>
<gene>
    <name evidence="2" type="ORF">KTS37_00180</name>
</gene>
<accession>A0AA41KFZ9</accession>
<feature type="region of interest" description="Disordered" evidence="1">
    <location>
        <begin position="95"/>
        <end position="114"/>
    </location>
</feature>
<comment type="caution">
    <text evidence="2">The sequence shown here is derived from an EMBL/GenBank/DDBJ whole genome shotgun (WGS) entry which is preliminary data.</text>
</comment>
<protein>
    <recommendedName>
        <fullName evidence="4">Twin-arginine translocation signal domain-containing protein</fullName>
    </recommendedName>
</protein>
<name>A0AA41KFZ9_9EURY</name>
<evidence type="ECO:0000313" key="2">
    <source>
        <dbReference type="EMBL" id="MBV0900191.1"/>
    </source>
</evidence>
<dbReference type="RefSeq" id="WP_162412495.1">
    <property type="nucleotide sequence ID" value="NZ_JAHQXE010000001.1"/>
</dbReference>
<dbReference type="Proteomes" id="UP001166304">
    <property type="component" value="Unassembled WGS sequence"/>
</dbReference>
<dbReference type="PROSITE" id="PS51318">
    <property type="entry name" value="TAT"/>
    <property type="match status" value="1"/>
</dbReference>
<organism evidence="2 3">
    <name type="scientific">Haloarcula salina</name>
    <dbReference type="NCBI Taxonomy" id="1429914"/>
    <lineage>
        <taxon>Archaea</taxon>
        <taxon>Methanobacteriati</taxon>
        <taxon>Methanobacteriota</taxon>
        <taxon>Stenosarchaea group</taxon>
        <taxon>Halobacteria</taxon>
        <taxon>Halobacteriales</taxon>
        <taxon>Haloarculaceae</taxon>
        <taxon>Haloarcula</taxon>
    </lineage>
</organism>
<dbReference type="EMBL" id="JAHQXE010000001">
    <property type="protein sequence ID" value="MBV0900191.1"/>
    <property type="molecule type" value="Genomic_DNA"/>
</dbReference>
<dbReference type="AlphaFoldDB" id="A0AA41KFZ9"/>
<proteinExistence type="predicted"/>
<evidence type="ECO:0008006" key="4">
    <source>
        <dbReference type="Google" id="ProtNLM"/>
    </source>
</evidence>